<dbReference type="HOGENOM" id="CLU_2721887_0_0_1"/>
<gene>
    <name evidence="1" type="ORF">BOTBODRAFT_610361</name>
</gene>
<dbReference type="Proteomes" id="UP000027195">
    <property type="component" value="Unassembled WGS sequence"/>
</dbReference>
<evidence type="ECO:0000313" key="1">
    <source>
        <dbReference type="EMBL" id="KDQ07392.1"/>
    </source>
</evidence>
<dbReference type="EMBL" id="KL198108">
    <property type="protein sequence ID" value="KDQ07392.1"/>
    <property type="molecule type" value="Genomic_DNA"/>
</dbReference>
<accession>A0A067M6C0</accession>
<reference evidence="2" key="1">
    <citation type="journal article" date="2014" name="Proc. Natl. Acad. Sci. U.S.A.">
        <title>Extensive sampling of basidiomycete genomes demonstrates inadequacy of the white-rot/brown-rot paradigm for wood decay fungi.</title>
        <authorList>
            <person name="Riley R."/>
            <person name="Salamov A.A."/>
            <person name="Brown D.W."/>
            <person name="Nagy L.G."/>
            <person name="Floudas D."/>
            <person name="Held B.W."/>
            <person name="Levasseur A."/>
            <person name="Lombard V."/>
            <person name="Morin E."/>
            <person name="Otillar R."/>
            <person name="Lindquist E.A."/>
            <person name="Sun H."/>
            <person name="LaButti K.M."/>
            <person name="Schmutz J."/>
            <person name="Jabbour D."/>
            <person name="Luo H."/>
            <person name="Baker S.E."/>
            <person name="Pisabarro A.G."/>
            <person name="Walton J.D."/>
            <person name="Blanchette R.A."/>
            <person name="Henrissat B."/>
            <person name="Martin F."/>
            <person name="Cullen D."/>
            <person name="Hibbett D.S."/>
            <person name="Grigoriev I.V."/>
        </authorList>
    </citation>
    <scope>NUCLEOTIDE SEQUENCE [LARGE SCALE GENOMIC DNA]</scope>
    <source>
        <strain evidence="2">FD-172 SS1</strain>
    </source>
</reference>
<dbReference type="InParanoid" id="A0A067M6C0"/>
<sequence length="72" mass="8296">MFPLLGQSVLDDLLLKQIIFPYFLLIFFNNFPLDEVEGLQRAHNLIKLYIKLEIGKDCGCSLKSLLIHLGDF</sequence>
<protein>
    <submittedName>
        <fullName evidence="1">Uncharacterized protein</fullName>
    </submittedName>
</protein>
<dbReference type="AlphaFoldDB" id="A0A067M6C0"/>
<organism evidence="1 2">
    <name type="scientific">Botryobasidium botryosum (strain FD-172 SS1)</name>
    <dbReference type="NCBI Taxonomy" id="930990"/>
    <lineage>
        <taxon>Eukaryota</taxon>
        <taxon>Fungi</taxon>
        <taxon>Dikarya</taxon>
        <taxon>Basidiomycota</taxon>
        <taxon>Agaricomycotina</taxon>
        <taxon>Agaricomycetes</taxon>
        <taxon>Cantharellales</taxon>
        <taxon>Botryobasidiaceae</taxon>
        <taxon>Botryobasidium</taxon>
    </lineage>
</organism>
<keyword evidence="2" id="KW-1185">Reference proteome</keyword>
<evidence type="ECO:0000313" key="2">
    <source>
        <dbReference type="Proteomes" id="UP000027195"/>
    </source>
</evidence>
<name>A0A067M6C0_BOTB1</name>
<proteinExistence type="predicted"/>